<sequence length="239" mass="25693">MHSWRIQDMTCLISGDLPEGKDSAGCTESLAPSAGLAPGTTSYVLCELCPQFLPGTQRPPLHGNAKRQHGHTGRRFPSKRVFVEPGIFAPSPKLSPACWRLARLCPAGQGLSASGTPEPLTPGPPRQAARRARPTVFADVPQPSAAPSLGPEGCVYGRKSTFSRKALRRRSALTNVTPLGSQKAQMESESLVLSWLQRGASSWDSLGFDRFSVALPVSLLALFPPLPLARRAFDELSRD</sequence>
<feature type="region of interest" description="Disordered" evidence="1">
    <location>
        <begin position="57"/>
        <end position="77"/>
    </location>
</feature>
<protein>
    <submittedName>
        <fullName evidence="3 4">40S ribosomal protein S7 isoform X1</fullName>
    </submittedName>
</protein>
<dbReference type="CTD" id="6201"/>
<name>A0A6J2FCJ9_ZALCA</name>
<evidence type="ECO:0000313" key="4">
    <source>
        <dbReference type="RefSeq" id="XP_027478396.1"/>
    </source>
</evidence>
<gene>
    <name evidence="3 4" type="primary">RPS7</name>
</gene>
<dbReference type="RefSeq" id="XP_027478395.1">
    <property type="nucleotide sequence ID" value="XM_027622594.2"/>
</dbReference>
<dbReference type="Proteomes" id="UP000515165">
    <property type="component" value="Chromosome 8"/>
</dbReference>
<proteinExistence type="predicted"/>
<dbReference type="GO" id="GO:0005840">
    <property type="term" value="C:ribosome"/>
    <property type="evidence" value="ECO:0007669"/>
    <property type="project" value="UniProtKB-KW"/>
</dbReference>
<dbReference type="RefSeq" id="XP_027478396.1">
    <property type="nucleotide sequence ID" value="XM_027622595.1"/>
</dbReference>
<accession>A0A6J2FCJ9</accession>
<dbReference type="GeneID" id="113937774"/>
<reference evidence="3 4" key="1">
    <citation type="submission" date="2025-04" db="UniProtKB">
        <authorList>
            <consortium name="RefSeq"/>
        </authorList>
    </citation>
    <scope>IDENTIFICATION</scope>
    <source>
        <tissue evidence="3 4">Blood</tissue>
    </source>
</reference>
<evidence type="ECO:0000256" key="1">
    <source>
        <dbReference type="SAM" id="MobiDB-lite"/>
    </source>
</evidence>
<organism evidence="2 4">
    <name type="scientific">Zalophus californianus</name>
    <name type="common">California sealion</name>
    <dbReference type="NCBI Taxonomy" id="9704"/>
    <lineage>
        <taxon>Eukaryota</taxon>
        <taxon>Metazoa</taxon>
        <taxon>Chordata</taxon>
        <taxon>Craniata</taxon>
        <taxon>Vertebrata</taxon>
        <taxon>Euteleostomi</taxon>
        <taxon>Mammalia</taxon>
        <taxon>Eutheria</taxon>
        <taxon>Laurasiatheria</taxon>
        <taxon>Carnivora</taxon>
        <taxon>Caniformia</taxon>
        <taxon>Pinnipedia</taxon>
        <taxon>Otariidae</taxon>
        <taxon>Zalophus</taxon>
    </lineage>
</organism>
<dbReference type="AlphaFoldDB" id="A0A6J2FCJ9"/>
<keyword evidence="2" id="KW-1185">Reference proteome</keyword>
<keyword evidence="3 4" id="KW-0687">Ribonucleoprotein</keyword>
<dbReference type="KEGG" id="zca:113937774"/>
<keyword evidence="3 4" id="KW-0689">Ribosomal protein</keyword>
<evidence type="ECO:0000313" key="3">
    <source>
        <dbReference type="RefSeq" id="XP_027478395.1"/>
    </source>
</evidence>
<evidence type="ECO:0000313" key="2">
    <source>
        <dbReference type="Proteomes" id="UP000515165"/>
    </source>
</evidence>
<feature type="compositionally biased region" description="Basic residues" evidence="1">
    <location>
        <begin position="64"/>
        <end position="77"/>
    </location>
</feature>